<dbReference type="InterPro" id="IPR001647">
    <property type="entry name" value="HTH_TetR"/>
</dbReference>
<protein>
    <submittedName>
        <fullName evidence="6">TetR family transcriptional regulator</fullName>
    </submittedName>
</protein>
<evidence type="ECO:0000256" key="4">
    <source>
        <dbReference type="PROSITE-ProRule" id="PRU00335"/>
    </source>
</evidence>
<evidence type="ECO:0000256" key="1">
    <source>
        <dbReference type="ARBA" id="ARBA00023015"/>
    </source>
</evidence>
<dbReference type="AlphaFoldDB" id="A0A857J8K5"/>
<dbReference type="PANTHER" id="PTHR30055:SF148">
    <property type="entry name" value="TETR-FAMILY TRANSCRIPTIONAL REGULATOR"/>
    <property type="match status" value="1"/>
</dbReference>
<evidence type="ECO:0000313" key="6">
    <source>
        <dbReference type="EMBL" id="QHJ00305.1"/>
    </source>
</evidence>
<keyword evidence="1" id="KW-0805">Transcription regulation</keyword>
<dbReference type="Pfam" id="PF00440">
    <property type="entry name" value="TetR_N"/>
    <property type="match status" value="1"/>
</dbReference>
<dbReference type="PROSITE" id="PS50977">
    <property type="entry name" value="HTH_TETR_2"/>
    <property type="match status" value="1"/>
</dbReference>
<dbReference type="InterPro" id="IPR036271">
    <property type="entry name" value="Tet_transcr_reg_TetR-rel_C_sf"/>
</dbReference>
<dbReference type="Pfam" id="PF16859">
    <property type="entry name" value="TetR_C_11"/>
    <property type="match status" value="1"/>
</dbReference>
<evidence type="ECO:0000256" key="3">
    <source>
        <dbReference type="ARBA" id="ARBA00023163"/>
    </source>
</evidence>
<dbReference type="Gene3D" id="1.10.10.60">
    <property type="entry name" value="Homeodomain-like"/>
    <property type="match status" value="1"/>
</dbReference>
<dbReference type="RefSeq" id="WP_160554115.1">
    <property type="nucleotide sequence ID" value="NZ_CP047650.1"/>
</dbReference>
<dbReference type="PANTHER" id="PTHR30055">
    <property type="entry name" value="HTH-TYPE TRANSCRIPTIONAL REGULATOR RUTR"/>
    <property type="match status" value="1"/>
</dbReference>
<sequence length="197" mass="21065">MPANTLSRPATRSGGRSARVQAAVHEAVQALSQEVDRTELTVPLVAARAGVTPSTIYRRWGDLSALLADVAAARLRPEHEPPDTGTFRDDLLAWAELFVEEMASEPGLALVRDVICGGHRIDGACSCLVFTAGQITQMVERARARGEDVPPVEEVVDRVAAPVVYRLLMGVSDGVDAAYARRLATGCLDGHRPAGRD</sequence>
<dbReference type="InterPro" id="IPR050109">
    <property type="entry name" value="HTH-type_TetR-like_transc_reg"/>
</dbReference>
<dbReference type="SUPFAM" id="SSF46689">
    <property type="entry name" value="Homeodomain-like"/>
    <property type="match status" value="1"/>
</dbReference>
<evidence type="ECO:0000313" key="7">
    <source>
        <dbReference type="Proteomes" id="UP000464787"/>
    </source>
</evidence>
<gene>
    <name evidence="6" type="ORF">GT347_21385</name>
</gene>
<dbReference type="Proteomes" id="UP000464787">
    <property type="component" value="Chromosome"/>
</dbReference>
<evidence type="ECO:0000256" key="2">
    <source>
        <dbReference type="ARBA" id="ARBA00023125"/>
    </source>
</evidence>
<keyword evidence="2 4" id="KW-0238">DNA-binding</keyword>
<dbReference type="GO" id="GO:0000976">
    <property type="term" value="F:transcription cis-regulatory region binding"/>
    <property type="evidence" value="ECO:0007669"/>
    <property type="project" value="TreeGrafter"/>
</dbReference>
<dbReference type="Gene3D" id="1.10.357.10">
    <property type="entry name" value="Tetracycline Repressor, domain 2"/>
    <property type="match status" value="1"/>
</dbReference>
<evidence type="ECO:0000259" key="5">
    <source>
        <dbReference type="PROSITE" id="PS50977"/>
    </source>
</evidence>
<name>A0A857J8K5_9BURK</name>
<accession>A0A857J8K5</accession>
<proteinExistence type="predicted"/>
<dbReference type="GO" id="GO:0003700">
    <property type="term" value="F:DNA-binding transcription factor activity"/>
    <property type="evidence" value="ECO:0007669"/>
    <property type="project" value="TreeGrafter"/>
</dbReference>
<feature type="DNA-binding region" description="H-T-H motif" evidence="4">
    <location>
        <begin position="41"/>
        <end position="60"/>
    </location>
</feature>
<keyword evidence="7" id="KW-1185">Reference proteome</keyword>
<keyword evidence="3" id="KW-0804">Transcription</keyword>
<dbReference type="InterPro" id="IPR011075">
    <property type="entry name" value="TetR_C"/>
</dbReference>
<feature type="domain" description="HTH tetR-type" evidence="5">
    <location>
        <begin position="18"/>
        <end position="78"/>
    </location>
</feature>
<dbReference type="KEGG" id="xyk:GT347_21385"/>
<dbReference type="SUPFAM" id="SSF48498">
    <property type="entry name" value="Tetracyclin repressor-like, C-terminal domain"/>
    <property type="match status" value="1"/>
</dbReference>
<dbReference type="EMBL" id="CP047650">
    <property type="protein sequence ID" value="QHJ00305.1"/>
    <property type="molecule type" value="Genomic_DNA"/>
</dbReference>
<dbReference type="InterPro" id="IPR009057">
    <property type="entry name" value="Homeodomain-like_sf"/>
</dbReference>
<reference evidence="6 7" key="1">
    <citation type="submission" date="2020-01" db="EMBL/GenBank/DDBJ databases">
        <title>Genome sequencing of strain KACC 21265.</title>
        <authorList>
            <person name="Heo J."/>
            <person name="Kim S.-J."/>
            <person name="Kim J.-S."/>
            <person name="Hong S.-B."/>
            <person name="Kwon S.-W."/>
        </authorList>
    </citation>
    <scope>NUCLEOTIDE SEQUENCE [LARGE SCALE GENOMIC DNA]</scope>
    <source>
        <strain evidence="6 7">KACC 21265</strain>
    </source>
</reference>
<organism evidence="6 7">
    <name type="scientific">Xylophilus rhododendri</name>
    <dbReference type="NCBI Taxonomy" id="2697032"/>
    <lineage>
        <taxon>Bacteria</taxon>
        <taxon>Pseudomonadati</taxon>
        <taxon>Pseudomonadota</taxon>
        <taxon>Betaproteobacteria</taxon>
        <taxon>Burkholderiales</taxon>
        <taxon>Xylophilus</taxon>
    </lineage>
</organism>